<proteinExistence type="predicted"/>
<dbReference type="OrthoDB" id="4318225at2"/>
<reference evidence="5 6" key="1">
    <citation type="submission" date="2019-08" db="EMBL/GenBank/DDBJ databases">
        <authorList>
            <person name="Lei W."/>
        </authorList>
    </citation>
    <scope>NUCLEOTIDE SEQUENCE [LARGE SCALE GENOMIC DNA]</scope>
    <source>
        <strain evidence="5 6">CCUG 58627</strain>
    </source>
</reference>
<feature type="region of interest" description="Disordered" evidence="1">
    <location>
        <begin position="593"/>
        <end position="614"/>
    </location>
</feature>
<comment type="caution">
    <text evidence="5">The sequence shown here is derived from an EMBL/GenBank/DDBJ whole genome shotgun (WGS) entry which is preliminary data.</text>
</comment>
<evidence type="ECO:0000256" key="2">
    <source>
        <dbReference type="SAM" id="Phobius"/>
    </source>
</evidence>
<evidence type="ECO:0000259" key="4">
    <source>
        <dbReference type="PROSITE" id="PS50234"/>
    </source>
</evidence>
<dbReference type="SUPFAM" id="SSF53300">
    <property type="entry name" value="vWA-like"/>
    <property type="match status" value="1"/>
</dbReference>
<gene>
    <name evidence="5" type="ORF">FRX94_04235</name>
</gene>
<dbReference type="PROSITE" id="PS50234">
    <property type="entry name" value="VWFA"/>
    <property type="match status" value="1"/>
</dbReference>
<dbReference type="Proteomes" id="UP000320791">
    <property type="component" value="Unassembled WGS sequence"/>
</dbReference>
<keyword evidence="2" id="KW-0472">Membrane</keyword>
<dbReference type="InterPro" id="IPR036465">
    <property type="entry name" value="vWFA_dom_sf"/>
</dbReference>
<evidence type="ECO:0000313" key="5">
    <source>
        <dbReference type="EMBL" id="TWT26816.1"/>
    </source>
</evidence>
<feature type="chain" id="PRO_5022943937" evidence="3">
    <location>
        <begin position="35"/>
        <end position="651"/>
    </location>
</feature>
<organism evidence="5 6">
    <name type="scientific">Corynebacterium canis</name>
    <dbReference type="NCBI Taxonomy" id="679663"/>
    <lineage>
        <taxon>Bacteria</taxon>
        <taxon>Bacillati</taxon>
        <taxon>Actinomycetota</taxon>
        <taxon>Actinomycetes</taxon>
        <taxon>Mycobacteriales</taxon>
        <taxon>Corynebacteriaceae</taxon>
        <taxon>Corynebacterium</taxon>
    </lineage>
</organism>
<dbReference type="SMART" id="SM00327">
    <property type="entry name" value="VWA"/>
    <property type="match status" value="1"/>
</dbReference>
<dbReference type="AlphaFoldDB" id="A0A5C5ULB4"/>
<dbReference type="EMBL" id="VOHM01000006">
    <property type="protein sequence ID" value="TWT26816.1"/>
    <property type="molecule type" value="Genomic_DNA"/>
</dbReference>
<feature type="domain" description="VWFA" evidence="4">
    <location>
        <begin position="39"/>
        <end position="226"/>
    </location>
</feature>
<name>A0A5C5ULB4_9CORY</name>
<keyword evidence="2" id="KW-1133">Transmembrane helix</keyword>
<dbReference type="Pfam" id="PF13519">
    <property type="entry name" value="VWA_2"/>
    <property type="match status" value="1"/>
</dbReference>
<protein>
    <submittedName>
        <fullName evidence="5">VWA domain-containing protein</fullName>
    </submittedName>
</protein>
<sequence length="651" mass="69555">MLKPKTMPRFRQALALLISLCVAFVLCPTPFANAAEQPATAVIIDASGSMLAEDAGGQTRMDAAKEATQALIRELPSEQKLALLTYGTETGSGDEEKEAGCRDVRTLVPLGGSREDMANQIGGLNPRGYTPIGASLLQAERELPKEGPRQIVLVSDGIDTCAPPPVCEVAKQIRARGVDVVINVIGLNVDEQARAELQCVAQAGGGTYADAKDAASLTEQLVLKSTRSLLKYEPGGTPVKGTETPENAPLLEVGGLQDGKPDPTHYLDTSVADKPLTYKINLQAGERVMLNYVIFPPDVAGNNVGSWSISRVEIRDANGNLCTDDRDHNNASNSFDKPMTGFAISAAPGNSATSKNCEPGDFYINITRENHFENAAELPMEFMLWKIPEATTDATPDTTTATNTTAPALDFDLSDAAGSVPSARGPSHAQLVQPGVYDAEIVPGETLWFKVDVQEGQQLQLKVQAPPIDIEPTRNNVTAGLLRDLKTTVLSPVYSEVAVRGNKGGETWSDIETVTLSPTEEVKAMMQTPPLLWGRTSGAHEFHGNGLSGEQYVGIRYNTFYRSADESTQSFPVKFKLGIETLGEARERPAFTYSHSSGTAASTSTEHASTAASTQTNPSYSLISKVLLGLLGVGIFAAIVLGAFLLLRRKH</sequence>
<evidence type="ECO:0000313" key="6">
    <source>
        <dbReference type="Proteomes" id="UP000320791"/>
    </source>
</evidence>
<dbReference type="RefSeq" id="WP_146323880.1">
    <property type="nucleotide sequence ID" value="NZ_BAABLR010000005.1"/>
</dbReference>
<evidence type="ECO:0000256" key="3">
    <source>
        <dbReference type="SAM" id="SignalP"/>
    </source>
</evidence>
<keyword evidence="3" id="KW-0732">Signal</keyword>
<dbReference type="Gene3D" id="3.40.50.410">
    <property type="entry name" value="von Willebrand factor, type A domain"/>
    <property type="match status" value="1"/>
</dbReference>
<keyword evidence="2" id="KW-0812">Transmembrane</keyword>
<keyword evidence="6" id="KW-1185">Reference proteome</keyword>
<feature type="signal peptide" evidence="3">
    <location>
        <begin position="1"/>
        <end position="34"/>
    </location>
</feature>
<feature type="transmembrane region" description="Helical" evidence="2">
    <location>
        <begin position="626"/>
        <end position="647"/>
    </location>
</feature>
<dbReference type="InterPro" id="IPR002035">
    <property type="entry name" value="VWF_A"/>
</dbReference>
<accession>A0A5C5ULB4</accession>
<evidence type="ECO:0000256" key="1">
    <source>
        <dbReference type="SAM" id="MobiDB-lite"/>
    </source>
</evidence>